<keyword evidence="13" id="KW-1185">Reference proteome</keyword>
<dbReference type="Pfam" id="PF12661">
    <property type="entry name" value="hEGF"/>
    <property type="match status" value="3"/>
</dbReference>
<evidence type="ECO:0000256" key="10">
    <source>
        <dbReference type="PROSITE-ProRule" id="PRU00076"/>
    </source>
</evidence>
<feature type="domain" description="EGF-like" evidence="11">
    <location>
        <begin position="400"/>
        <end position="435"/>
    </location>
</feature>
<feature type="domain" description="EGF-like" evidence="11">
    <location>
        <begin position="587"/>
        <end position="628"/>
    </location>
</feature>
<name>A0A7M7PRV2_STRPU</name>
<feature type="disulfide bond" evidence="10">
    <location>
        <begin position="234"/>
        <end position="243"/>
    </location>
</feature>
<dbReference type="OMA" id="DADFNEC"/>
<dbReference type="InterPro" id="IPR013032">
    <property type="entry name" value="EGF-like_CS"/>
</dbReference>
<dbReference type="InterPro" id="IPR018097">
    <property type="entry name" value="EGF_Ca-bd_CS"/>
</dbReference>
<dbReference type="InterPro" id="IPR001774">
    <property type="entry name" value="DSL"/>
</dbReference>
<feature type="domain" description="EGF-like" evidence="11">
    <location>
        <begin position="283"/>
        <end position="321"/>
    </location>
</feature>
<keyword evidence="9" id="KW-0325">Glycoprotein</keyword>
<dbReference type="PROSITE" id="PS50026">
    <property type="entry name" value="EGF_3"/>
    <property type="match status" value="10"/>
</dbReference>
<dbReference type="InterPro" id="IPR000152">
    <property type="entry name" value="EGF-type_Asp/Asn_hydroxyl_site"/>
</dbReference>
<dbReference type="GO" id="GO:0007157">
    <property type="term" value="P:heterophilic cell-cell adhesion via plasma membrane cell adhesion molecules"/>
    <property type="evidence" value="ECO:0000318"/>
    <property type="project" value="GO_Central"/>
</dbReference>
<dbReference type="PROSITE" id="PS01187">
    <property type="entry name" value="EGF_CA"/>
    <property type="match status" value="3"/>
</dbReference>
<sequence length="686" mass="74859">MQSHGRVKVSFELVDFENTGHIELDGGCCDSFIGCGSSCDNRFNLCFDVYGGNNDMTDCAYGNFQTDRLYENNDDFSFPSALTSKLVNPIVLTVNSWSIGFKSKIEVWDYDPSNADDKIDYYGYNYPYSPDRTSASATEHTVTQNGAGTSLTRVAVKVYCDVHYYGTSSGCSTYCLARDNIEGHYDCNDITGARVCHPGWQGSYCSMEINECDSGPCQFNAVCTDLLANYRCNCPDGTRGKNCDDIDECSSEPCEHGGTCENELNHYRCDCPRRYSGANCEFEIDFCNSDPCQNGATCLGENDNHVLDCVCALGYTGVFCDADFNECIGVDCLNYGTCQDGVNEFTCNCTEGYGGTYCELDIRDECASKPCKNDAACVDKVGGYVCVCRAGFQSGNCEEDVNECDPDPCSYGNCTDQVGQYTCDCWPGYSGENCTVNIDECVDNMCQKHSTCQDGVNNYTCICMSGYTGVYCDTEIDECSSSPCQNGGRCEDSLNSFTCQCVSTGYRGLLCEIDIDECQDEQVCPSNKICANVNGKYDCNDKPPEPTPIPGLCRTSVCYNEGTCQIINGSYQCVCTDDFSGELCETPTEPCSSSPCQNDGSCHVVTAGDGSVYYICQCPEDYVGTNCELLSAPQTEAGPIQGRVKVSFELSDFENTGHKKLDGDCCDFLCGSCDNRFNLCFDAYSG</sequence>
<comment type="caution">
    <text evidence="10">Lacks conserved residue(s) required for the propagation of feature annotation.</text>
</comment>
<dbReference type="InterPro" id="IPR000742">
    <property type="entry name" value="EGF"/>
</dbReference>
<dbReference type="PANTHER" id="PTHR12916:SF4">
    <property type="entry name" value="UNINFLATABLE, ISOFORM C"/>
    <property type="match status" value="1"/>
</dbReference>
<feature type="domain" description="EGF-like" evidence="11">
    <location>
        <begin position="362"/>
        <end position="398"/>
    </location>
</feature>
<dbReference type="PROSITE" id="PS01186">
    <property type="entry name" value="EGF_2"/>
    <property type="match status" value="5"/>
</dbReference>
<dbReference type="FunFam" id="2.60.40.3510:FF:000013">
    <property type="entry name" value="Uncharacterized protein"/>
    <property type="match status" value="1"/>
</dbReference>
<dbReference type="SMART" id="SM00179">
    <property type="entry name" value="EGF_CA"/>
    <property type="match status" value="9"/>
</dbReference>
<feature type="disulfide bond" evidence="10">
    <location>
        <begin position="388"/>
        <end position="397"/>
    </location>
</feature>
<dbReference type="Pfam" id="PF01414">
    <property type="entry name" value="DSL"/>
    <property type="match status" value="1"/>
</dbReference>
<dbReference type="SUPFAM" id="SSF57184">
    <property type="entry name" value="Growth factor receptor domain"/>
    <property type="match status" value="1"/>
</dbReference>
<dbReference type="SMART" id="SM00181">
    <property type="entry name" value="EGF"/>
    <property type="match status" value="10"/>
</dbReference>
<keyword evidence="6" id="KW-0106">Calcium</keyword>
<dbReference type="SUPFAM" id="SSF57196">
    <property type="entry name" value="EGF/Laminin"/>
    <property type="match status" value="7"/>
</dbReference>
<feature type="disulfide bond" evidence="10">
    <location>
        <begin position="463"/>
        <end position="472"/>
    </location>
</feature>
<feature type="disulfide bond" evidence="10">
    <location>
        <begin position="404"/>
        <end position="414"/>
    </location>
</feature>
<dbReference type="FunFam" id="2.10.25.10:FF:000472">
    <property type="entry name" value="Uncharacterized protein, isoform A"/>
    <property type="match status" value="1"/>
</dbReference>
<dbReference type="OrthoDB" id="283575at2759"/>
<dbReference type="Pfam" id="PF00008">
    <property type="entry name" value="EGF"/>
    <property type="match status" value="3"/>
</dbReference>
<feature type="domain" description="EGF-like" evidence="11">
    <location>
        <begin position="323"/>
        <end position="359"/>
    </location>
</feature>
<evidence type="ECO:0000256" key="8">
    <source>
        <dbReference type="ARBA" id="ARBA00023157"/>
    </source>
</evidence>
<protein>
    <recommendedName>
        <fullName evidence="11">EGF-like domain-containing protein</fullName>
    </recommendedName>
</protein>
<dbReference type="FunFam" id="2.10.25.10:FF:000004">
    <property type="entry name" value="Neurogenic locus notch 1"/>
    <property type="match status" value="1"/>
</dbReference>
<feature type="disulfide bond" evidence="10">
    <location>
        <begin position="425"/>
        <end position="434"/>
    </location>
</feature>
<dbReference type="InterPro" id="IPR009030">
    <property type="entry name" value="Growth_fac_rcpt_cys_sf"/>
</dbReference>
<reference evidence="12" key="2">
    <citation type="submission" date="2021-01" db="UniProtKB">
        <authorList>
            <consortium name="EnsemblMetazoa"/>
        </authorList>
    </citation>
    <scope>IDENTIFICATION</scope>
</reference>
<evidence type="ECO:0000313" key="12">
    <source>
        <dbReference type="EnsemblMetazoa" id="XP_030855816"/>
    </source>
</evidence>
<dbReference type="FunFam" id="2.10.25.10:FF:000039">
    <property type="entry name" value="Crumbs cell polarity complex component 1"/>
    <property type="match status" value="1"/>
</dbReference>
<feature type="disulfide bond" evidence="10">
    <location>
        <begin position="311"/>
        <end position="320"/>
    </location>
</feature>
<feature type="domain" description="EGF-like" evidence="11">
    <location>
        <begin position="549"/>
        <end position="585"/>
    </location>
</feature>
<organism evidence="12 13">
    <name type="scientific">Strongylocentrotus purpuratus</name>
    <name type="common">Purple sea urchin</name>
    <dbReference type="NCBI Taxonomy" id="7668"/>
    <lineage>
        <taxon>Eukaryota</taxon>
        <taxon>Metazoa</taxon>
        <taxon>Echinodermata</taxon>
        <taxon>Eleutherozoa</taxon>
        <taxon>Echinozoa</taxon>
        <taxon>Echinoidea</taxon>
        <taxon>Euechinoidea</taxon>
        <taxon>Echinacea</taxon>
        <taxon>Camarodonta</taxon>
        <taxon>Echinidea</taxon>
        <taxon>Strongylocentrotidae</taxon>
        <taxon>Strongylocentrotus</taxon>
    </lineage>
</organism>
<evidence type="ECO:0000259" key="11">
    <source>
        <dbReference type="PROSITE" id="PS50026"/>
    </source>
</evidence>
<feature type="disulfide bond" evidence="10">
    <location>
        <begin position="575"/>
        <end position="584"/>
    </location>
</feature>
<comment type="subcellular location">
    <subcellularLocation>
        <location evidence="1">Membrane</location>
    </subcellularLocation>
</comment>
<dbReference type="Proteomes" id="UP000007110">
    <property type="component" value="Unassembled WGS sequence"/>
</dbReference>
<evidence type="ECO:0000256" key="3">
    <source>
        <dbReference type="ARBA" id="ARBA00022536"/>
    </source>
</evidence>
<dbReference type="GeneID" id="585484"/>
<dbReference type="FunFam" id="2.10.25.140:FF:000001">
    <property type="entry name" value="Delta-like protein"/>
    <property type="match status" value="1"/>
</dbReference>
<dbReference type="GO" id="GO:0007154">
    <property type="term" value="P:cell communication"/>
    <property type="evidence" value="ECO:0007669"/>
    <property type="project" value="InterPro"/>
</dbReference>
<dbReference type="FunFam" id="2.10.25.10:FF:000080">
    <property type="entry name" value="Neurogenic locus notch 1"/>
    <property type="match status" value="1"/>
</dbReference>
<keyword evidence="2" id="KW-0217">Developmental protein</keyword>
<reference evidence="13" key="1">
    <citation type="submission" date="2015-02" db="EMBL/GenBank/DDBJ databases">
        <title>Genome sequencing for Strongylocentrotus purpuratus.</title>
        <authorList>
            <person name="Murali S."/>
            <person name="Liu Y."/>
            <person name="Vee V."/>
            <person name="English A."/>
            <person name="Wang M."/>
            <person name="Skinner E."/>
            <person name="Han Y."/>
            <person name="Muzny D.M."/>
            <person name="Worley K.C."/>
            <person name="Gibbs R.A."/>
        </authorList>
    </citation>
    <scope>NUCLEOTIDE SEQUENCE</scope>
</reference>
<feature type="disulfide bond" evidence="10">
    <location>
        <begin position="618"/>
        <end position="627"/>
    </location>
</feature>
<feature type="domain" description="EGF-like" evidence="11">
    <location>
        <begin position="475"/>
        <end position="512"/>
    </location>
</feature>
<dbReference type="Gene3D" id="2.10.25.10">
    <property type="entry name" value="Laminin"/>
    <property type="match status" value="10"/>
</dbReference>
<evidence type="ECO:0000256" key="5">
    <source>
        <dbReference type="ARBA" id="ARBA00022737"/>
    </source>
</evidence>
<dbReference type="PROSITE" id="PS00022">
    <property type="entry name" value="EGF_1"/>
    <property type="match status" value="8"/>
</dbReference>
<dbReference type="PANTHER" id="PTHR12916">
    <property type="entry name" value="CYTOCHROME C OXIDASE POLYPEPTIDE VIC-2"/>
    <property type="match status" value="1"/>
</dbReference>
<feature type="disulfide bond" evidence="10">
    <location>
        <begin position="271"/>
        <end position="280"/>
    </location>
</feature>
<evidence type="ECO:0000256" key="2">
    <source>
        <dbReference type="ARBA" id="ARBA00022473"/>
    </source>
</evidence>
<dbReference type="InParanoid" id="A0A7M7PRV2"/>
<dbReference type="EnsemblMetazoa" id="XM_030999956">
    <property type="protein sequence ID" value="XP_030855816"/>
    <property type="gene ID" value="LOC585484"/>
</dbReference>
<dbReference type="Gene3D" id="2.60.40.3510">
    <property type="match status" value="1"/>
</dbReference>
<dbReference type="GO" id="GO:0032991">
    <property type="term" value="C:protein-containing complex"/>
    <property type="evidence" value="ECO:0000318"/>
    <property type="project" value="GO_Central"/>
</dbReference>
<dbReference type="SMART" id="SM00051">
    <property type="entry name" value="DSL"/>
    <property type="match status" value="1"/>
</dbReference>
<dbReference type="InterPro" id="IPR049883">
    <property type="entry name" value="NOTCH1_EGF-like"/>
</dbReference>
<dbReference type="PROSITE" id="PS00010">
    <property type="entry name" value="ASX_HYDROXYL"/>
    <property type="match status" value="7"/>
</dbReference>
<dbReference type="Gene3D" id="2.10.25.140">
    <property type="match status" value="1"/>
</dbReference>
<evidence type="ECO:0000256" key="9">
    <source>
        <dbReference type="ARBA" id="ARBA00023180"/>
    </source>
</evidence>
<evidence type="ECO:0000256" key="6">
    <source>
        <dbReference type="ARBA" id="ARBA00022837"/>
    </source>
</evidence>
<feature type="domain" description="EGF-like" evidence="11">
    <location>
        <begin position="437"/>
        <end position="473"/>
    </location>
</feature>
<dbReference type="CDD" id="cd00054">
    <property type="entry name" value="EGF_CA"/>
    <property type="match status" value="7"/>
</dbReference>
<feature type="disulfide bond" evidence="10">
    <location>
        <begin position="349"/>
        <end position="358"/>
    </location>
</feature>
<evidence type="ECO:0000256" key="4">
    <source>
        <dbReference type="ARBA" id="ARBA00022729"/>
    </source>
</evidence>
<feature type="disulfide bond" evidence="10">
    <location>
        <begin position="292"/>
        <end position="309"/>
    </location>
</feature>
<feature type="domain" description="EGF-like" evidence="11">
    <location>
        <begin position="245"/>
        <end position="281"/>
    </location>
</feature>
<dbReference type="AlphaFoldDB" id="A0A7M7PRV2"/>
<proteinExistence type="predicted"/>
<dbReference type="FunFam" id="2.10.25.10:FF:000994">
    <property type="entry name" value="Agrin"/>
    <property type="match status" value="1"/>
</dbReference>
<dbReference type="KEGG" id="spu:585484"/>
<dbReference type="FunFam" id="2.10.25.10:FF:001078">
    <property type="entry name" value="Uncharacterized protein"/>
    <property type="match status" value="1"/>
</dbReference>
<dbReference type="FunFam" id="2.10.25.10:FF:000031">
    <property type="entry name" value="neurogenic locus notch homolog protein 3"/>
    <property type="match status" value="1"/>
</dbReference>
<keyword evidence="3 10" id="KW-0245">EGF-like domain</keyword>
<dbReference type="GO" id="GO:0005886">
    <property type="term" value="C:plasma membrane"/>
    <property type="evidence" value="ECO:0000318"/>
    <property type="project" value="GO_Central"/>
</dbReference>
<dbReference type="PRINTS" id="PR00010">
    <property type="entry name" value="EGFBLOOD"/>
</dbReference>
<dbReference type="GO" id="GO:0045197">
    <property type="term" value="P:establishment or maintenance of epithelial cell apical/basal polarity"/>
    <property type="evidence" value="ECO:0000318"/>
    <property type="project" value="GO_Central"/>
</dbReference>
<dbReference type="GO" id="GO:0005509">
    <property type="term" value="F:calcium ion binding"/>
    <property type="evidence" value="ECO:0007669"/>
    <property type="project" value="InterPro"/>
</dbReference>
<keyword evidence="8 10" id="KW-1015">Disulfide bond</keyword>
<dbReference type="InterPro" id="IPR001881">
    <property type="entry name" value="EGF-like_Ca-bd_dom"/>
</dbReference>
<evidence type="ECO:0000313" key="13">
    <source>
        <dbReference type="Proteomes" id="UP000007110"/>
    </source>
</evidence>
<evidence type="ECO:0000256" key="7">
    <source>
        <dbReference type="ARBA" id="ARBA00023136"/>
    </source>
</evidence>
<keyword evidence="5" id="KW-0677">Repeat</keyword>
<dbReference type="RefSeq" id="XP_030855816.1">
    <property type="nucleotide sequence ID" value="XM_030999956.1"/>
</dbReference>
<feature type="domain" description="EGF-like" evidence="11">
    <location>
        <begin position="208"/>
        <end position="244"/>
    </location>
</feature>
<dbReference type="FunFam" id="2.10.25.10:FF:000575">
    <property type="entry name" value="Crumbs, isoform C"/>
    <property type="match status" value="1"/>
</dbReference>
<dbReference type="Pfam" id="PF07645">
    <property type="entry name" value="EGF_CA"/>
    <property type="match status" value="1"/>
</dbReference>
<accession>A0A7M7PRV2</accession>
<evidence type="ECO:0000256" key="1">
    <source>
        <dbReference type="ARBA" id="ARBA00004370"/>
    </source>
</evidence>
<keyword evidence="7" id="KW-0472">Membrane</keyword>
<dbReference type="FunFam" id="2.10.25.10:FF:000309">
    <property type="entry name" value="Uncharacterized protein, isoform A"/>
    <property type="match status" value="1"/>
</dbReference>
<keyword evidence="4" id="KW-0732">Signal</keyword>